<dbReference type="InterPro" id="IPR018755">
    <property type="entry name" value="Phage_Mu_Gp48"/>
</dbReference>
<dbReference type="Pfam" id="PF10076">
    <property type="entry name" value="Phage_Mu_Gp48"/>
    <property type="match status" value="1"/>
</dbReference>
<proteinExistence type="predicted"/>
<dbReference type="Proteomes" id="UP000234789">
    <property type="component" value="Unassembled WGS sequence"/>
</dbReference>
<protein>
    <submittedName>
        <fullName evidence="1">Phage-like element pbsx protein xkdT</fullName>
    </submittedName>
</protein>
<accession>A0A2N5N5A9</accession>
<sequence length="193" mass="21646">MSMTYSLAEQMMGMLPKYYEDALAALAIIEREAAELAFASGQLDEAFRQIFLETATWGLSRWEEACGIPASGSKPLDQRRSLIKSRLRGAGTVTLAVIRSVVDSFENGEISVEEKFGDWKVIVTFIGKRGVPPNLADVKSAVREILPAHLLLEFQFTYLRWEELDAAGLDWNELERLGFSWDALEVWNPAEGK</sequence>
<dbReference type="AlphaFoldDB" id="A0A2N5N5A9"/>
<dbReference type="EMBL" id="NFEZ01000004">
    <property type="protein sequence ID" value="PLT45493.1"/>
    <property type="molecule type" value="Genomic_DNA"/>
</dbReference>
<gene>
    <name evidence="1" type="ORF">B8V81_3924</name>
</gene>
<evidence type="ECO:0000313" key="2">
    <source>
        <dbReference type="Proteomes" id="UP000234789"/>
    </source>
</evidence>
<reference evidence="1 2" key="1">
    <citation type="submission" date="2017-05" db="EMBL/GenBank/DDBJ databases">
        <title>Functional genome analysis of Paenibacillus pasadenensis strain R16: insights on endophytic life style and antifungal activity.</title>
        <authorList>
            <person name="Passera A."/>
            <person name="Marcolungo L."/>
            <person name="Casati P."/>
            <person name="Brasca M."/>
            <person name="Quaglino F."/>
            <person name="Delledonne M."/>
        </authorList>
    </citation>
    <scope>NUCLEOTIDE SEQUENCE [LARGE SCALE GENOMIC DNA]</scope>
    <source>
        <strain evidence="1 2">R16</strain>
    </source>
</reference>
<evidence type="ECO:0000313" key="1">
    <source>
        <dbReference type="EMBL" id="PLT45493.1"/>
    </source>
</evidence>
<comment type="caution">
    <text evidence="1">The sequence shown here is derived from an EMBL/GenBank/DDBJ whole genome shotgun (WGS) entry which is preliminary data.</text>
</comment>
<organism evidence="1 2">
    <name type="scientific">Paenibacillus pasadenensis</name>
    <dbReference type="NCBI Taxonomy" id="217090"/>
    <lineage>
        <taxon>Bacteria</taxon>
        <taxon>Bacillati</taxon>
        <taxon>Bacillota</taxon>
        <taxon>Bacilli</taxon>
        <taxon>Bacillales</taxon>
        <taxon>Paenibacillaceae</taxon>
        <taxon>Paenibacillus</taxon>
    </lineage>
</organism>
<keyword evidence="2" id="KW-1185">Reference proteome</keyword>
<name>A0A2N5N5A9_9BACL</name>